<keyword evidence="4" id="KW-0804">Transcription</keyword>
<keyword evidence="5" id="KW-0539">Nucleus</keyword>
<evidence type="ECO:0000256" key="1">
    <source>
        <dbReference type="ARBA" id="ARBA00004123"/>
    </source>
</evidence>
<dbReference type="InterPro" id="IPR003657">
    <property type="entry name" value="WRKY_dom"/>
</dbReference>
<comment type="caution">
    <text evidence="7">The sequence shown here is derived from an EMBL/GenBank/DDBJ whole genome shotgun (WGS) entry which is preliminary data.</text>
</comment>
<protein>
    <recommendedName>
        <fullName evidence="6">WRKY domain-containing protein</fullName>
    </recommendedName>
</protein>
<dbReference type="PANTHER" id="PTHR31429">
    <property type="entry name" value="WRKY TRANSCRIPTION FACTOR 36-RELATED"/>
    <property type="match status" value="1"/>
</dbReference>
<dbReference type="SUPFAM" id="SSF118290">
    <property type="entry name" value="WRKY DNA-binding domain"/>
    <property type="match status" value="1"/>
</dbReference>
<dbReference type="SMART" id="SM00774">
    <property type="entry name" value="WRKY"/>
    <property type="match status" value="1"/>
</dbReference>
<feature type="domain" description="WRKY" evidence="6">
    <location>
        <begin position="106"/>
        <end position="169"/>
    </location>
</feature>
<proteinExistence type="predicted"/>
<gene>
    <name evidence="7" type="ORF">DH2020_006098</name>
</gene>
<evidence type="ECO:0000256" key="2">
    <source>
        <dbReference type="ARBA" id="ARBA00023015"/>
    </source>
</evidence>
<reference evidence="7 8" key="1">
    <citation type="journal article" date="2021" name="Comput. Struct. Biotechnol. J.">
        <title>De novo genome assembly of the potent medicinal plant Rehmannia glutinosa using nanopore technology.</title>
        <authorList>
            <person name="Ma L."/>
            <person name="Dong C."/>
            <person name="Song C."/>
            <person name="Wang X."/>
            <person name="Zheng X."/>
            <person name="Niu Y."/>
            <person name="Chen S."/>
            <person name="Feng W."/>
        </authorList>
    </citation>
    <scope>NUCLEOTIDE SEQUENCE [LARGE SCALE GENOMIC DNA]</scope>
    <source>
        <strain evidence="7">DH-2019</strain>
    </source>
</reference>
<evidence type="ECO:0000259" key="6">
    <source>
        <dbReference type="PROSITE" id="PS50811"/>
    </source>
</evidence>
<evidence type="ECO:0000256" key="5">
    <source>
        <dbReference type="ARBA" id="ARBA00023242"/>
    </source>
</evidence>
<evidence type="ECO:0000313" key="8">
    <source>
        <dbReference type="Proteomes" id="UP001318860"/>
    </source>
</evidence>
<organism evidence="7 8">
    <name type="scientific">Rehmannia glutinosa</name>
    <name type="common">Chinese foxglove</name>
    <dbReference type="NCBI Taxonomy" id="99300"/>
    <lineage>
        <taxon>Eukaryota</taxon>
        <taxon>Viridiplantae</taxon>
        <taxon>Streptophyta</taxon>
        <taxon>Embryophyta</taxon>
        <taxon>Tracheophyta</taxon>
        <taxon>Spermatophyta</taxon>
        <taxon>Magnoliopsida</taxon>
        <taxon>eudicotyledons</taxon>
        <taxon>Gunneridae</taxon>
        <taxon>Pentapetalae</taxon>
        <taxon>asterids</taxon>
        <taxon>lamiids</taxon>
        <taxon>Lamiales</taxon>
        <taxon>Orobanchaceae</taxon>
        <taxon>Rehmannieae</taxon>
        <taxon>Rehmannia</taxon>
    </lineage>
</organism>
<keyword evidence="8" id="KW-1185">Reference proteome</keyword>
<evidence type="ECO:0000313" key="7">
    <source>
        <dbReference type="EMBL" id="KAK6158784.1"/>
    </source>
</evidence>
<dbReference type="PROSITE" id="PS50811">
    <property type="entry name" value="WRKY"/>
    <property type="match status" value="1"/>
</dbReference>
<dbReference type="EMBL" id="JABTTQ020000004">
    <property type="protein sequence ID" value="KAK6158784.1"/>
    <property type="molecule type" value="Genomic_DNA"/>
</dbReference>
<name>A0ABR0XI62_REHGL</name>
<sequence length="279" mass="31111">MHNPTHETDQPDDVTEELNRVKWENKKLNDMLTIVCTNYNDLIQRQTGDGLFNSRKRKSDEIENFGNVIGKNSFVHRCCDDYWSPDRPKEFKSNVSRVHVRIDPSDTSLVVKDGYQWRKYGQKVTRDNPSPRAYYKCSLAPTCPVKKKVQRSADDPSLLVATYEGQHNHLPSRPDISVALPPGVARANSSPGSTPIACSVSAASLDHMTDPIICSKIQSAIEITENSAIQQFLVEKMASSLTRNHSFTAALAAAITGRILDDVSEDNDDSESNSRVFSV</sequence>
<keyword evidence="2" id="KW-0805">Transcription regulation</keyword>
<dbReference type="InterPro" id="IPR036576">
    <property type="entry name" value="WRKY_dom_sf"/>
</dbReference>
<evidence type="ECO:0000256" key="4">
    <source>
        <dbReference type="ARBA" id="ARBA00023163"/>
    </source>
</evidence>
<dbReference type="Proteomes" id="UP001318860">
    <property type="component" value="Unassembled WGS sequence"/>
</dbReference>
<evidence type="ECO:0000256" key="3">
    <source>
        <dbReference type="ARBA" id="ARBA00023125"/>
    </source>
</evidence>
<comment type="subcellular location">
    <subcellularLocation>
        <location evidence="1">Nucleus</location>
    </subcellularLocation>
</comment>
<dbReference type="PANTHER" id="PTHR31429:SF76">
    <property type="entry name" value="WRKY FAMILY TRANSCRIPTION FACTOR-RELATED"/>
    <property type="match status" value="1"/>
</dbReference>
<accession>A0ABR0XI62</accession>
<keyword evidence="3" id="KW-0238">DNA-binding</keyword>
<dbReference type="Pfam" id="PF03106">
    <property type="entry name" value="WRKY"/>
    <property type="match status" value="1"/>
</dbReference>
<dbReference type="Gene3D" id="2.20.25.80">
    <property type="entry name" value="WRKY domain"/>
    <property type="match status" value="1"/>
</dbReference>
<dbReference type="InterPro" id="IPR044810">
    <property type="entry name" value="WRKY_plant"/>
</dbReference>